<dbReference type="PROSITE" id="PS50405">
    <property type="entry name" value="GST_CTER"/>
    <property type="match status" value="1"/>
</dbReference>
<evidence type="ECO:0000256" key="3">
    <source>
        <dbReference type="ARBA" id="ARBA00022448"/>
    </source>
</evidence>
<name>A0A1B6EAB1_9HEMI</name>
<keyword evidence="7" id="KW-0472">Membrane</keyword>
<dbReference type="AlphaFoldDB" id="A0A1B6EAB1"/>
<accession>A0A1B6EAB1</accession>
<dbReference type="Pfam" id="PF17171">
    <property type="entry name" value="GST_C_6"/>
    <property type="match status" value="1"/>
</dbReference>
<dbReference type="EMBL" id="GEDC01025494">
    <property type="protein sequence ID" value="JAS11804.1"/>
    <property type="molecule type" value="Transcribed_RNA"/>
</dbReference>
<dbReference type="InterPro" id="IPR050931">
    <property type="entry name" value="Mito_Protein_Transport_Metaxin"/>
</dbReference>
<dbReference type="InterPro" id="IPR033468">
    <property type="entry name" value="Metaxin_GST"/>
</dbReference>
<evidence type="ECO:0000256" key="1">
    <source>
        <dbReference type="ARBA" id="ARBA00004294"/>
    </source>
</evidence>
<dbReference type="Pfam" id="PF10568">
    <property type="entry name" value="Tom37"/>
    <property type="match status" value="1"/>
</dbReference>
<dbReference type="EMBL" id="GEDC01002463">
    <property type="protein sequence ID" value="JAS34835.1"/>
    <property type="molecule type" value="Transcribed_RNA"/>
</dbReference>
<gene>
    <name evidence="10" type="ORF">g.37178</name>
    <name evidence="9" type="ORF">g.37179</name>
    <name evidence="11" type="ORF">g.37180</name>
</gene>
<evidence type="ECO:0000259" key="8">
    <source>
        <dbReference type="PROSITE" id="PS50405"/>
    </source>
</evidence>
<dbReference type="SUPFAM" id="SSF47616">
    <property type="entry name" value="GST C-terminal domain-like"/>
    <property type="match status" value="1"/>
</dbReference>
<dbReference type="GO" id="GO:0015031">
    <property type="term" value="P:protein transport"/>
    <property type="evidence" value="ECO:0007669"/>
    <property type="project" value="UniProtKB-KW"/>
</dbReference>
<protein>
    <recommendedName>
        <fullName evidence="8">GST C-terminal domain-containing protein</fullName>
    </recommendedName>
</protein>
<evidence type="ECO:0000313" key="9">
    <source>
        <dbReference type="EMBL" id="JAS11804.1"/>
    </source>
</evidence>
<evidence type="ECO:0000313" key="10">
    <source>
        <dbReference type="EMBL" id="JAS13824.1"/>
    </source>
</evidence>
<keyword evidence="6" id="KW-0496">Mitochondrion</keyword>
<dbReference type="SUPFAM" id="SSF52833">
    <property type="entry name" value="Thioredoxin-like"/>
    <property type="match status" value="1"/>
</dbReference>
<dbReference type="InterPro" id="IPR036282">
    <property type="entry name" value="Glutathione-S-Trfase_C_sf"/>
</dbReference>
<dbReference type="SFLD" id="SFLDS00019">
    <property type="entry name" value="Glutathione_Transferase_(cytos"/>
    <property type="match status" value="1"/>
</dbReference>
<comment type="similarity">
    <text evidence="2">Belongs to the metaxin family.</text>
</comment>
<keyword evidence="4" id="KW-1000">Mitochondrion outer membrane</keyword>
<dbReference type="InterPro" id="IPR036249">
    <property type="entry name" value="Thioredoxin-like_sf"/>
</dbReference>
<evidence type="ECO:0000256" key="7">
    <source>
        <dbReference type="ARBA" id="ARBA00023136"/>
    </source>
</evidence>
<dbReference type="GO" id="GO:0001401">
    <property type="term" value="C:SAM complex"/>
    <property type="evidence" value="ECO:0007669"/>
    <property type="project" value="InterPro"/>
</dbReference>
<keyword evidence="3" id="KW-0813">Transport</keyword>
<dbReference type="PANTHER" id="PTHR12289">
    <property type="entry name" value="METAXIN RELATED"/>
    <property type="match status" value="1"/>
</dbReference>
<dbReference type="EMBL" id="GEDC01023474">
    <property type="protein sequence ID" value="JAS13824.1"/>
    <property type="molecule type" value="Transcribed_RNA"/>
</dbReference>
<dbReference type="CDD" id="cd03211">
    <property type="entry name" value="GST_C_Metaxin2"/>
    <property type="match status" value="1"/>
</dbReference>
<dbReference type="SFLD" id="SFLDG01180">
    <property type="entry name" value="SUF1"/>
    <property type="match status" value="1"/>
</dbReference>
<evidence type="ECO:0000256" key="5">
    <source>
        <dbReference type="ARBA" id="ARBA00022927"/>
    </source>
</evidence>
<dbReference type="Gene3D" id="1.20.1050.10">
    <property type="match status" value="1"/>
</dbReference>
<dbReference type="InterPro" id="IPR010987">
    <property type="entry name" value="Glutathione-S-Trfase_C-like"/>
</dbReference>
<evidence type="ECO:0000256" key="6">
    <source>
        <dbReference type="ARBA" id="ARBA00023128"/>
    </source>
</evidence>
<proteinExistence type="inferred from homology"/>
<keyword evidence="5" id="KW-0653">Protein transport</keyword>
<dbReference type="PANTHER" id="PTHR12289:SF38">
    <property type="entry name" value="METAXIN-2"/>
    <property type="match status" value="1"/>
</dbReference>
<evidence type="ECO:0000313" key="11">
    <source>
        <dbReference type="EMBL" id="JAS34835.1"/>
    </source>
</evidence>
<dbReference type="GO" id="GO:0007005">
    <property type="term" value="P:mitochondrion organization"/>
    <property type="evidence" value="ECO:0007669"/>
    <property type="project" value="TreeGrafter"/>
</dbReference>
<evidence type="ECO:0000256" key="2">
    <source>
        <dbReference type="ARBA" id="ARBA00009170"/>
    </source>
</evidence>
<dbReference type="InterPro" id="IPR040079">
    <property type="entry name" value="Glutathione_S-Trfase"/>
</dbReference>
<dbReference type="InterPro" id="IPR019564">
    <property type="entry name" value="Sam37/metaxin_N"/>
</dbReference>
<sequence length="264" mass="30437">MLKIPSSLVTENVDFEIGSNEPWPDNVKLFQPLERDQILLPDNANCLAVRAFLEMCNLKYEVIYRENTEDMSPSGRVPFIKCGAFLIAELEPLINFVKNKNISLTEDLDPVQKSDIRAYMSLINTVLLNAELYITWCDPETYNEVTKPRYSSVYPFPLDIIKTWLKRQKVMKKLKALGWLNKTLEEVHSEVDTCCSALSNYLEDKKYYFGDKPTELDAMVFAHVFTALATPLPSNQFAATIRSYPNLVEHCQRIEKAYFNNQNN</sequence>
<feature type="domain" description="GST C-terminal" evidence="8">
    <location>
        <begin position="109"/>
        <end position="264"/>
    </location>
</feature>
<evidence type="ECO:0000256" key="4">
    <source>
        <dbReference type="ARBA" id="ARBA00022787"/>
    </source>
</evidence>
<comment type="subcellular location">
    <subcellularLocation>
        <location evidence="1">Mitochondrion outer membrane</location>
    </subcellularLocation>
</comment>
<reference evidence="11" key="1">
    <citation type="submission" date="2015-12" db="EMBL/GenBank/DDBJ databases">
        <title>De novo transcriptome assembly of four potential Pierce s Disease insect vectors from Arizona vineyards.</title>
        <authorList>
            <person name="Tassone E.E."/>
        </authorList>
    </citation>
    <scope>NUCLEOTIDE SEQUENCE</scope>
</reference>
<organism evidence="11">
    <name type="scientific">Clastoptera arizonana</name>
    <name type="common">Arizona spittle bug</name>
    <dbReference type="NCBI Taxonomy" id="38151"/>
    <lineage>
        <taxon>Eukaryota</taxon>
        <taxon>Metazoa</taxon>
        <taxon>Ecdysozoa</taxon>
        <taxon>Arthropoda</taxon>
        <taxon>Hexapoda</taxon>
        <taxon>Insecta</taxon>
        <taxon>Pterygota</taxon>
        <taxon>Neoptera</taxon>
        <taxon>Paraneoptera</taxon>
        <taxon>Hemiptera</taxon>
        <taxon>Auchenorrhyncha</taxon>
        <taxon>Cercopoidea</taxon>
        <taxon>Clastopteridae</taxon>
        <taxon>Clastoptera</taxon>
    </lineage>
</organism>